<reference evidence="1 2" key="1">
    <citation type="submission" date="2017-09" db="EMBL/GenBank/DDBJ databases">
        <title>Complete genome of Salmonella enterica subsp. diarizonae isolated from stool of a patient with bacterial enteropathy.</title>
        <authorList>
            <person name="Zhou J."/>
            <person name="Chen Q."/>
            <person name="Guo L."/>
            <person name="Fan J."/>
        </authorList>
    </citation>
    <scope>NUCLEOTIDE SEQUENCE [LARGE SCALE GENOMIC DNA]</scope>
    <source>
        <strain evidence="1 2">HZS154</strain>
    </source>
</reference>
<dbReference type="EMBL" id="CP023345">
    <property type="protein sequence ID" value="ATW54138.1"/>
    <property type="molecule type" value="Genomic_DNA"/>
</dbReference>
<evidence type="ECO:0000313" key="2">
    <source>
        <dbReference type="Proteomes" id="UP000230639"/>
    </source>
</evidence>
<evidence type="ECO:0000313" key="1">
    <source>
        <dbReference type="EMBL" id="ATW54138.1"/>
    </source>
</evidence>
<proteinExistence type="predicted"/>
<dbReference type="RefSeq" id="WP_063390565.1">
    <property type="nucleotide sequence ID" value="NZ_CP011288.1"/>
</dbReference>
<accession>A0A2I5HF06</accession>
<protein>
    <submittedName>
        <fullName evidence="1">Uncharacterized protein</fullName>
    </submittedName>
</protein>
<gene>
    <name evidence="1" type="ORF">CNQ75_06075</name>
</gene>
<dbReference type="Proteomes" id="UP000230639">
    <property type="component" value="Chromosome"/>
</dbReference>
<organism evidence="1 2">
    <name type="scientific">Salmonella diarizonae</name>
    <dbReference type="NCBI Taxonomy" id="59204"/>
    <lineage>
        <taxon>Bacteria</taxon>
        <taxon>Pseudomonadati</taxon>
        <taxon>Pseudomonadota</taxon>
        <taxon>Gammaproteobacteria</taxon>
        <taxon>Enterobacterales</taxon>
        <taxon>Enterobacteriaceae</taxon>
        <taxon>Salmonella</taxon>
    </lineage>
</organism>
<sequence length="288" mass="31392">MKNTYPYYQEIRAKIEDAAKEDVDKSEIFWAIADSGTALIDTLTDIPIFNATTTIVQELYSLINDHPVMPVPNPWFVWNQHDDNTSPETIKYLQKRGYVSAASSAIAIAGAGGALVTCIDLGVVGQGGAACASTMKHLAGFRDIAAKYKESATIQSWLDVLITMKNLKLAVRGGQVSVAVLSAVPVLSTALSIIGSSLSSAAKLGINLKYSNVCRYTAMDLHWRAMQETILLETFSRGKDDSGPARTILFELFERKGLTGFVWGKHHVDQLIKEPAGWMAIADKLLII</sequence>
<name>A0A2I5HF06_SALDZ</name>
<dbReference type="AlphaFoldDB" id="A0A2I5HF06"/>